<organism evidence="1 2">
    <name type="scientific">Candidatus Sungbacteria bacterium RIFCSPLOWO2_01_FULL_54_21</name>
    <dbReference type="NCBI Taxonomy" id="1802279"/>
    <lineage>
        <taxon>Bacteria</taxon>
        <taxon>Candidatus Sungiibacteriota</taxon>
    </lineage>
</organism>
<name>A0A1G2L829_9BACT</name>
<accession>A0A1G2L829</accession>
<dbReference type="STRING" id="1802279.A3B34_02145"/>
<sequence length="207" mass="23480">MNINDVAAFIKTAPIETLRPAAEALAWRLLIHRQTHDGWTPRELFLPCLTIGGLFGSFEFVIEVTDAAGNSIGYALRKRSGSDIDYTGQFHIIGVSAKMNEGPRALRKRASEELGGLRNREIETLLSRSTFLGIALRYEEGRQARCWAITEILCIDELAFKCLEGEWEIFRPPFDDPRIIKYHRQHLRWATQTTPPPIADLADYPDP</sequence>
<evidence type="ECO:0008006" key="3">
    <source>
        <dbReference type="Google" id="ProtNLM"/>
    </source>
</evidence>
<gene>
    <name evidence="1" type="ORF">A3B34_02145</name>
</gene>
<evidence type="ECO:0000313" key="2">
    <source>
        <dbReference type="Proteomes" id="UP000176510"/>
    </source>
</evidence>
<proteinExistence type="predicted"/>
<dbReference type="Proteomes" id="UP000176510">
    <property type="component" value="Unassembled WGS sequence"/>
</dbReference>
<reference evidence="1 2" key="1">
    <citation type="journal article" date="2016" name="Nat. Commun.">
        <title>Thousands of microbial genomes shed light on interconnected biogeochemical processes in an aquifer system.</title>
        <authorList>
            <person name="Anantharaman K."/>
            <person name="Brown C.T."/>
            <person name="Hug L.A."/>
            <person name="Sharon I."/>
            <person name="Castelle C.J."/>
            <person name="Probst A.J."/>
            <person name="Thomas B.C."/>
            <person name="Singh A."/>
            <person name="Wilkins M.J."/>
            <person name="Karaoz U."/>
            <person name="Brodie E.L."/>
            <person name="Williams K.H."/>
            <person name="Hubbard S.S."/>
            <person name="Banfield J.F."/>
        </authorList>
    </citation>
    <scope>NUCLEOTIDE SEQUENCE [LARGE SCALE GENOMIC DNA]</scope>
</reference>
<dbReference type="AlphaFoldDB" id="A0A1G2L829"/>
<dbReference type="EMBL" id="MHQR01000012">
    <property type="protein sequence ID" value="OHA07818.1"/>
    <property type="molecule type" value="Genomic_DNA"/>
</dbReference>
<protein>
    <recommendedName>
        <fullName evidence="3">Nudix hydrolase domain-containing protein</fullName>
    </recommendedName>
</protein>
<comment type="caution">
    <text evidence="1">The sequence shown here is derived from an EMBL/GenBank/DDBJ whole genome shotgun (WGS) entry which is preliminary data.</text>
</comment>
<evidence type="ECO:0000313" key="1">
    <source>
        <dbReference type="EMBL" id="OHA07818.1"/>
    </source>
</evidence>